<dbReference type="PANTHER" id="PTHR46579">
    <property type="entry name" value="F5/8 TYPE C DOMAIN-CONTAINING PROTEIN-RELATED"/>
    <property type="match status" value="1"/>
</dbReference>
<evidence type="ECO:0000313" key="1">
    <source>
        <dbReference type="EnsemblMetazoa" id="XP_020894762.2"/>
    </source>
</evidence>
<protein>
    <recommendedName>
        <fullName evidence="3">Transposase domain-containing protein</fullName>
    </recommendedName>
</protein>
<dbReference type="Pfam" id="PF02992">
    <property type="entry name" value="Transposase_21"/>
    <property type="match status" value="1"/>
</dbReference>
<dbReference type="OrthoDB" id="5987552at2759"/>
<dbReference type="AlphaFoldDB" id="A0A913WVI7"/>
<reference evidence="1" key="1">
    <citation type="submission" date="2022-11" db="UniProtKB">
        <authorList>
            <consortium name="EnsemblMetazoa"/>
        </authorList>
    </citation>
    <scope>IDENTIFICATION</scope>
</reference>
<sequence>MANCELWRKRNIPKGFLADVFDGKVWKDFMYIEGKPFLAEPRNYALMLNVDWFQPFKHSIYSVGALYMVFMNLPRELRFKTENVILVGIIPGPHEPKLNINSYLKPLVEELNTLWQGVQLKVESNDTFRAALLCVGCDIPAARKVCGFTGHSSCHGCSKCKKVFTGNVSERMDFSGFEPCSPRTNFEHRQQAEDILKQTSQSDRNTKEQQYGTRYTELMMLPYFDCVRFHIIDPMHNLFTGTAKHVMRNIWLESSSPIIEKKDLENIQKKIDKIDVPSSVGRLPKKIVNSYGGFTADQWKVWTIIYSIFSLWDILPNQDLEVWRSFVLACSFLCTPIITETKARLGHYHLMKFCQDFEKHYGPDKVTPNMHLHMHILECIMDFGPVYSFWLFSFERLNGILGEFSTNQRSVEIQIMRKFLSEQYVKALSPPTAFDEYFGPILKKMTSSSSGTLRVTTSNSSSCQVIKQSMLSIGPVRKGNFWAFSVQESFINLLNPIYKYSISSNSLPDLKDSYQAFLDNVDTTTVTIHCELVSAVNIAGEIFGSFNSRHKRSSYVLAAWCGFNGRVDTSGANVRPGVVQQFIRQNVMVDGHHSTYILAEVKWYQQHPKRHKLGVPIEVWCRDFDCEGPANFIPLQRLYGKFVPAYQVIDHETVLVVCPMTKHLQC</sequence>
<name>A0A913WVI7_EXADI</name>
<dbReference type="RefSeq" id="XP_020894762.2">
    <property type="nucleotide sequence ID" value="XM_021039103.2"/>
</dbReference>
<evidence type="ECO:0008006" key="3">
    <source>
        <dbReference type="Google" id="ProtNLM"/>
    </source>
</evidence>
<dbReference type="InterPro" id="IPR004242">
    <property type="entry name" value="Transposase_21"/>
</dbReference>
<evidence type="ECO:0000313" key="2">
    <source>
        <dbReference type="Proteomes" id="UP000887567"/>
    </source>
</evidence>
<proteinExistence type="predicted"/>
<dbReference type="PANTHER" id="PTHR46579:SF2">
    <property type="entry name" value="C2H2-TYPE DOMAIN-CONTAINING PROTEIN"/>
    <property type="match status" value="1"/>
</dbReference>
<dbReference type="OMA" id="MANCELW"/>
<accession>A0A913WVI7</accession>
<dbReference type="EnsemblMetazoa" id="XM_021039103.2">
    <property type="protein sequence ID" value="XP_020894762.2"/>
    <property type="gene ID" value="LOC110233779"/>
</dbReference>
<dbReference type="Proteomes" id="UP000887567">
    <property type="component" value="Unplaced"/>
</dbReference>
<dbReference type="KEGG" id="epa:110233779"/>
<keyword evidence="2" id="KW-1185">Reference proteome</keyword>
<organism evidence="1 2">
    <name type="scientific">Exaiptasia diaphana</name>
    <name type="common">Tropical sea anemone</name>
    <name type="synonym">Aiptasia pulchella</name>
    <dbReference type="NCBI Taxonomy" id="2652724"/>
    <lineage>
        <taxon>Eukaryota</taxon>
        <taxon>Metazoa</taxon>
        <taxon>Cnidaria</taxon>
        <taxon>Anthozoa</taxon>
        <taxon>Hexacorallia</taxon>
        <taxon>Actiniaria</taxon>
        <taxon>Aiptasiidae</taxon>
        <taxon>Exaiptasia</taxon>
    </lineage>
</organism>
<dbReference type="GeneID" id="110233779"/>